<dbReference type="Pfam" id="PF17389">
    <property type="entry name" value="Bac_rhamnosid6H"/>
    <property type="match status" value="1"/>
</dbReference>
<evidence type="ECO:0000256" key="3">
    <source>
        <dbReference type="ARBA" id="ARBA00022801"/>
    </source>
</evidence>
<keyword evidence="9" id="KW-1185">Reference proteome</keyword>
<evidence type="ECO:0000259" key="7">
    <source>
        <dbReference type="Pfam" id="PF17390"/>
    </source>
</evidence>
<dbReference type="Gene3D" id="2.60.120.260">
    <property type="entry name" value="Galactose-binding domain-like"/>
    <property type="match status" value="2"/>
</dbReference>
<evidence type="ECO:0000313" key="9">
    <source>
        <dbReference type="Proteomes" id="UP000321204"/>
    </source>
</evidence>
<dbReference type="InterPro" id="IPR013783">
    <property type="entry name" value="Ig-like_fold"/>
</dbReference>
<dbReference type="PIRSF" id="PIRSF010631">
    <property type="entry name" value="A-rhamnsds"/>
    <property type="match status" value="1"/>
</dbReference>
<dbReference type="OrthoDB" id="9766741at2"/>
<dbReference type="PANTHER" id="PTHR33307:SF11">
    <property type="entry name" value="ALPHA-L-RHAMNOSIDASE"/>
    <property type="match status" value="1"/>
</dbReference>
<dbReference type="EMBL" id="CP042433">
    <property type="protein sequence ID" value="QEC55688.1"/>
    <property type="molecule type" value="Genomic_DNA"/>
</dbReference>
<feature type="domain" description="Alpha-L-rhamnosidase concanavalin-like" evidence="4">
    <location>
        <begin position="364"/>
        <end position="449"/>
    </location>
</feature>
<dbReference type="AlphaFoldDB" id="A0A5B8UGP9"/>
<organism evidence="8 9">
    <name type="scientific">Flavisolibacter ginsenosidimutans</name>
    <dbReference type="NCBI Taxonomy" id="661481"/>
    <lineage>
        <taxon>Bacteria</taxon>
        <taxon>Pseudomonadati</taxon>
        <taxon>Bacteroidota</taxon>
        <taxon>Chitinophagia</taxon>
        <taxon>Chitinophagales</taxon>
        <taxon>Chitinophagaceae</taxon>
        <taxon>Flavisolibacter</taxon>
    </lineage>
</organism>
<dbReference type="Pfam" id="PF08531">
    <property type="entry name" value="Bac_rhamnosid_N"/>
    <property type="match status" value="1"/>
</dbReference>
<name>A0A5B8UGP9_9BACT</name>
<dbReference type="Gene3D" id="2.60.420.10">
    <property type="entry name" value="Maltose phosphorylase, domain 3"/>
    <property type="match status" value="1"/>
</dbReference>
<dbReference type="Pfam" id="PF17390">
    <property type="entry name" value="Bac_rhamnosid_C"/>
    <property type="match status" value="1"/>
</dbReference>
<evidence type="ECO:0000259" key="5">
    <source>
        <dbReference type="Pfam" id="PF08531"/>
    </source>
</evidence>
<dbReference type="RefSeq" id="WP_146784869.1">
    <property type="nucleotide sequence ID" value="NZ_BAABIO010000002.1"/>
</dbReference>
<dbReference type="InterPro" id="IPR012341">
    <property type="entry name" value="6hp_glycosidase-like_sf"/>
</dbReference>
<feature type="domain" description="Bacterial alpha-L-rhamnosidase N-terminal" evidence="5">
    <location>
        <begin position="183"/>
        <end position="353"/>
    </location>
</feature>
<dbReference type="SUPFAM" id="SSF48208">
    <property type="entry name" value="Six-hairpin glycosidases"/>
    <property type="match status" value="1"/>
</dbReference>
<dbReference type="GO" id="GO:0005975">
    <property type="term" value="P:carbohydrate metabolic process"/>
    <property type="evidence" value="ECO:0007669"/>
    <property type="project" value="InterPro"/>
</dbReference>
<gene>
    <name evidence="8" type="ORF">FSB75_07210</name>
</gene>
<evidence type="ECO:0000259" key="4">
    <source>
        <dbReference type="Pfam" id="PF05592"/>
    </source>
</evidence>
<dbReference type="InterPro" id="IPR013737">
    <property type="entry name" value="Bac_rhamnosid_N"/>
</dbReference>
<dbReference type="InterPro" id="IPR008902">
    <property type="entry name" value="Rhamnosid_concanavalin"/>
</dbReference>
<dbReference type="InterPro" id="IPR008928">
    <property type="entry name" value="6-hairpin_glycosidase_sf"/>
</dbReference>
<dbReference type="EC" id="3.2.1.40" evidence="2"/>
<proteinExistence type="predicted"/>
<evidence type="ECO:0000259" key="6">
    <source>
        <dbReference type="Pfam" id="PF17389"/>
    </source>
</evidence>
<dbReference type="GO" id="GO:0030596">
    <property type="term" value="F:alpha-L-rhamnosidase activity"/>
    <property type="evidence" value="ECO:0007669"/>
    <property type="project" value="UniProtKB-EC"/>
</dbReference>
<dbReference type="InterPro" id="IPR035396">
    <property type="entry name" value="Bac_rhamnosid6H"/>
</dbReference>
<evidence type="ECO:0000256" key="2">
    <source>
        <dbReference type="ARBA" id="ARBA00012652"/>
    </source>
</evidence>
<dbReference type="PANTHER" id="PTHR33307">
    <property type="entry name" value="ALPHA-RHAMNOSIDASE (EUROFUNG)"/>
    <property type="match status" value="1"/>
</dbReference>
<dbReference type="Proteomes" id="UP000321204">
    <property type="component" value="Chromosome"/>
</dbReference>
<keyword evidence="3" id="KW-0378">Hydrolase</keyword>
<comment type="catalytic activity">
    <reaction evidence="1">
        <text>Hydrolysis of terminal non-reducing alpha-L-rhamnose residues in alpha-L-rhamnosides.</text>
        <dbReference type="EC" id="3.2.1.40"/>
    </reaction>
</comment>
<sequence length="931" mass="103960">MQRKLLLFFLTFASLQGFSQLTVVRLKCESKEAPLGIESTAPRLSWQIRSSSRNVLQTACRVLVADDLSSLKKNTGNVWDSKKVLSDASIQIKFNGKKLSPAKTYYWKVMVWDNGGHASAWSKVSNWQTGLPAKEDWKGAQWIAYDKIPDSLITVLPTDGKKDKYIGNNVLPLLRKRFVVKKPLKKATLFICGLGQFEASINGKKIGDHFLDPGWTKYDKQALYVPFDVTKNLQSGGNAIGVMLGNGFYYIPPVTGRYRKLKGAFGFPKMICRLALEYNDGTTESVVSDASWKTTKSPVTFSSIYGGEDYDAQLEQKGWDSYSFNDAAWKPVLLLEGPQVLNAQMAEPLKVMQTFLPRKVSSKGNDWVFDLGQNASGIPQITVQGKRGDTIRIYPAELLKEDGTINQRPTGSPYYLTYILKGDGAETWQPRFTYYGYRYLQVAGAVPKGQKSDSTLPVLLQIKGLHTRNSADKVGSFACSSDLFNRTYSLVDWSVKSNMASLFTDCPHREKLGWLEQDHLMGNSIRYTYDAVNLFRKQLHDIRYSQLADGLVPETAPEYLKFEWGGDMFRDSPEWGSTSIILPWYLYQWYGDRDVLEENYDVMKKYSAYLQTKAKGYVLSQGLGDWYDLGPNPPGVSQLTPMGVTGTAIYYYDLNILSKIANLLGEQEDAKSFDALAVNVKKAFNDSFFHADTKQYATGSQTANAMAVYMNLVEPQYKQAVIDNIVKDIRSRNNALTAGDIGYRYLLCVLHEAGRDDVIYDMNSRSDVPGYGYQLAKGATALTESWAALSRVSNNHLMLGHIMEWFYRGLAGIEQDNRAIAFKKIIINPQIVGDVTSAKGSFESPYGRVVSDWKKDGDNFRLTVEIPANTTAVVYLPAADASKIKEGKAAVLSHKNIQPLGTEGGKIKLAIGSGVYRFTVTNKSANDFASK</sequence>
<accession>A0A5B8UGP9</accession>
<dbReference type="Pfam" id="PF25788">
    <property type="entry name" value="Ig_Rha78A_N"/>
    <property type="match status" value="1"/>
</dbReference>
<evidence type="ECO:0000256" key="1">
    <source>
        <dbReference type="ARBA" id="ARBA00001445"/>
    </source>
</evidence>
<evidence type="ECO:0000313" key="8">
    <source>
        <dbReference type="EMBL" id="QEC55688.1"/>
    </source>
</evidence>
<dbReference type="Gene3D" id="2.60.40.10">
    <property type="entry name" value="Immunoglobulins"/>
    <property type="match status" value="1"/>
</dbReference>
<dbReference type="KEGG" id="fgg:FSB75_07210"/>
<dbReference type="InterPro" id="IPR016007">
    <property type="entry name" value="Alpha_rhamnosid"/>
</dbReference>
<dbReference type="Pfam" id="PF05592">
    <property type="entry name" value="Bac_rhamnosid"/>
    <property type="match status" value="1"/>
</dbReference>
<dbReference type="InterPro" id="IPR035398">
    <property type="entry name" value="Bac_rhamnosid_C"/>
</dbReference>
<dbReference type="Gene3D" id="1.50.10.10">
    <property type="match status" value="1"/>
</dbReference>
<protein>
    <recommendedName>
        <fullName evidence="2">alpha-L-rhamnosidase</fullName>
        <ecNumber evidence="2">3.2.1.40</ecNumber>
    </recommendedName>
</protein>
<feature type="domain" description="Alpha-L-rhamnosidase six-hairpin glycosidase" evidence="6">
    <location>
        <begin position="473"/>
        <end position="809"/>
    </location>
</feature>
<reference evidence="8 9" key="1">
    <citation type="journal article" date="2015" name="Int. J. Syst. Evol. Microbiol.">
        <title>Flavisolibacter ginsenosidimutans sp. nov., with ginsenoside-converting activity isolated from soil used for cultivating ginseng.</title>
        <authorList>
            <person name="Zhao Y."/>
            <person name="Liu Q."/>
            <person name="Kang M.S."/>
            <person name="Jin F."/>
            <person name="Yu H."/>
            <person name="Im W.T."/>
        </authorList>
    </citation>
    <scope>NUCLEOTIDE SEQUENCE [LARGE SCALE GENOMIC DNA]</scope>
    <source>
        <strain evidence="8 9">Gsoil 636</strain>
    </source>
</reference>
<feature type="domain" description="Alpha-L-rhamnosidase C-terminal" evidence="7">
    <location>
        <begin position="820"/>
        <end position="888"/>
    </location>
</feature>